<dbReference type="PANTHER" id="PTHR30244:SF34">
    <property type="entry name" value="DTDP-4-AMINO-4,6-DIDEOXYGALACTOSE TRANSAMINASE"/>
    <property type="match status" value="1"/>
</dbReference>
<dbReference type="Gene3D" id="3.40.640.10">
    <property type="entry name" value="Type I PLP-dependent aspartate aminotransferase-like (Major domain)"/>
    <property type="match status" value="1"/>
</dbReference>
<dbReference type="GO" id="GO:0000271">
    <property type="term" value="P:polysaccharide biosynthetic process"/>
    <property type="evidence" value="ECO:0007669"/>
    <property type="project" value="TreeGrafter"/>
</dbReference>
<evidence type="ECO:0008006" key="2">
    <source>
        <dbReference type="Google" id="ProtNLM"/>
    </source>
</evidence>
<dbReference type="Pfam" id="PF01041">
    <property type="entry name" value="DegT_DnrJ_EryC1"/>
    <property type="match status" value="2"/>
</dbReference>
<dbReference type="PANTHER" id="PTHR30244">
    <property type="entry name" value="TRANSAMINASE"/>
    <property type="match status" value="1"/>
</dbReference>
<dbReference type="EMBL" id="UINC01026690">
    <property type="protein sequence ID" value="SVB04591.1"/>
    <property type="molecule type" value="Genomic_DNA"/>
</dbReference>
<proteinExistence type="predicted"/>
<organism evidence="1">
    <name type="scientific">marine metagenome</name>
    <dbReference type="NCBI Taxonomy" id="408172"/>
    <lineage>
        <taxon>unclassified sequences</taxon>
        <taxon>metagenomes</taxon>
        <taxon>ecological metagenomes</taxon>
    </lineage>
</organism>
<evidence type="ECO:0000313" key="1">
    <source>
        <dbReference type="EMBL" id="SVB04591.1"/>
    </source>
</evidence>
<name>A0A382ATG7_9ZZZZ</name>
<dbReference type="InterPro" id="IPR000653">
    <property type="entry name" value="DegT/StrS_aminotransferase"/>
</dbReference>
<dbReference type="GO" id="GO:0008483">
    <property type="term" value="F:transaminase activity"/>
    <property type="evidence" value="ECO:0007669"/>
    <property type="project" value="TreeGrafter"/>
</dbReference>
<gene>
    <name evidence="1" type="ORF">METZ01_LOCUS157445</name>
</gene>
<dbReference type="Gene3D" id="3.90.1150.10">
    <property type="entry name" value="Aspartate Aminotransferase, domain 1"/>
    <property type="match status" value="1"/>
</dbReference>
<dbReference type="InterPro" id="IPR015424">
    <property type="entry name" value="PyrdxlP-dep_Trfase"/>
</dbReference>
<reference evidence="1" key="1">
    <citation type="submission" date="2018-05" db="EMBL/GenBank/DDBJ databases">
        <authorList>
            <person name="Lanie J.A."/>
            <person name="Ng W.-L."/>
            <person name="Kazmierczak K.M."/>
            <person name="Andrzejewski T.M."/>
            <person name="Davidsen T.M."/>
            <person name="Wayne K.J."/>
            <person name="Tettelin H."/>
            <person name="Glass J.I."/>
            <person name="Rusch D."/>
            <person name="Podicherti R."/>
            <person name="Tsui H.-C.T."/>
            <person name="Winkler M.E."/>
        </authorList>
    </citation>
    <scope>NUCLEOTIDE SEQUENCE</scope>
</reference>
<accession>A0A382ATG7</accession>
<sequence length="412" mass="46768">MQLFIPRGIIHHSLKDDIFSLFRVFYSNLSEKEYINHFEELFAKYMGKDFCTAFPLARTAIYYALKERSFSPGTEIIMPPISIKGILDVILDLGLKPVFVDINKDTFCFDIKQLEESVSPATKAILITYLFGMVPNIYDLIAFSKKNNLFAIEDFSQCLNGKYKNKKVGGFGDVGVYSSSSLKTLDTYGGGLLVYDRKNLNKKMEEFKMSLKKTSRFNLFKKILINFTRNTATQVLVFDFIVYPLLRALDVIDPGSYLKQTGSRDQKMIKKLPSSWFDRFSSLQARIGLKYLKKVVGSDKERIKNVNQIKIKAPDVNFPKEVEGATNVYWVLIAYFNQAVKVQSFFQSKKVDTATSSLELISLLSDYPYRGNTPNAQKLHDCGLFIPAHAGLSTDQIDKVAEVSNKAALAFE</sequence>
<dbReference type="GO" id="GO:0030170">
    <property type="term" value="F:pyridoxal phosphate binding"/>
    <property type="evidence" value="ECO:0007669"/>
    <property type="project" value="TreeGrafter"/>
</dbReference>
<dbReference type="SUPFAM" id="SSF53383">
    <property type="entry name" value="PLP-dependent transferases"/>
    <property type="match status" value="1"/>
</dbReference>
<dbReference type="AlphaFoldDB" id="A0A382ATG7"/>
<protein>
    <recommendedName>
        <fullName evidence="2">DegT/DnrJ/EryC1/StrS aminotransferase family protein</fullName>
    </recommendedName>
</protein>
<dbReference type="PIRSF" id="PIRSF000390">
    <property type="entry name" value="PLP_StrS"/>
    <property type="match status" value="1"/>
</dbReference>
<dbReference type="InterPro" id="IPR015422">
    <property type="entry name" value="PyrdxlP-dep_Trfase_small"/>
</dbReference>
<dbReference type="InterPro" id="IPR015421">
    <property type="entry name" value="PyrdxlP-dep_Trfase_major"/>
</dbReference>